<keyword evidence="5" id="KW-0560">Oxidoreductase</keyword>
<feature type="domain" description="Cytochrome c" evidence="8">
    <location>
        <begin position="477"/>
        <end position="617"/>
    </location>
</feature>
<dbReference type="EMBL" id="JBHSMA010000001">
    <property type="protein sequence ID" value="MFC5408561.1"/>
    <property type="molecule type" value="Genomic_DNA"/>
</dbReference>
<organism evidence="9 10">
    <name type="scientific">Larkinella bovis</name>
    <dbReference type="NCBI Taxonomy" id="683041"/>
    <lineage>
        <taxon>Bacteria</taxon>
        <taxon>Pseudomonadati</taxon>
        <taxon>Bacteroidota</taxon>
        <taxon>Cytophagia</taxon>
        <taxon>Cytophagales</taxon>
        <taxon>Spirosomataceae</taxon>
        <taxon>Larkinella</taxon>
    </lineage>
</organism>
<accession>A0ABW0I4U4</accession>
<name>A0ABW0I4U4_9BACT</name>
<evidence type="ECO:0000313" key="9">
    <source>
        <dbReference type="EMBL" id="MFC5408561.1"/>
    </source>
</evidence>
<keyword evidence="4" id="KW-0732">Signal</keyword>
<gene>
    <name evidence="9" type="ORF">ACFPMF_04535</name>
</gene>
<keyword evidence="9" id="KW-0575">Peroxidase</keyword>
<evidence type="ECO:0000256" key="6">
    <source>
        <dbReference type="ARBA" id="ARBA00023004"/>
    </source>
</evidence>
<dbReference type="Pfam" id="PF03150">
    <property type="entry name" value="CCP_MauG"/>
    <property type="match status" value="1"/>
</dbReference>
<keyword evidence="10" id="KW-1185">Reference proteome</keyword>
<dbReference type="InterPro" id="IPR038352">
    <property type="entry name" value="Imelysin_sf"/>
</dbReference>
<dbReference type="PROSITE" id="PS51007">
    <property type="entry name" value="CYTC"/>
    <property type="match status" value="2"/>
</dbReference>
<dbReference type="InterPro" id="IPR051395">
    <property type="entry name" value="Cytochrome_c_Peroxidase/MauG"/>
</dbReference>
<evidence type="ECO:0000259" key="8">
    <source>
        <dbReference type="PROSITE" id="PS51007"/>
    </source>
</evidence>
<proteinExistence type="predicted"/>
<sequence length="622" mass="69991">MFRNKSKTGPLILLLFGTGFLAVSVYGVLDRKTSHPARPVQLVKQQFLRDLAELDRLVHDRFLPLAEKENPSDSLKTAFLQCRRVYKKLALFTEYYFPATARLVNGPALAEIEAEDQKLFEAGGFQVIEELLTPPVNPTQRRPLVREIRKLYRELGRFRNLWNDTELTDAHVFDGIRLEIFRIITLGISGFDTPGYQTGISEAAISLGSLRTYLGFYANHRTAEFSDLRTLLLTAEQYCRQHPNFDTFDRATFITAFANPLSTQILAWQKELAIYPFKELRALRPDAATLFDAHAFDPDFYAPGVMLRSNPQKVLLGKKLFSDPILSTSSESLPGKRSCASCHQPDRAFTDGLPKNGSVSVTGSIRRNTPTLLNAALQNGQFYDLRSTTLENQTFDVIHSPDEMHGSLEVAARLFQQDQPYRNDFKRAFPAMTDSIQPIHIQNALAAYERSLISLNSRFDHYMRGVRERNGKPVLSAEERAGFNLFMGKAKCGTCHFLPLFNGTVPPRFTQTESEVIGVPVRPNTRQIDPDPGRYARVPLAPLRYAFKTPTIRNIALTGPYMHNGAFKTLEEVVDFYDQGGGKGLGIPLDHQTLPAEKLNLTAKEKAALIAFMKSLTDQPEP</sequence>
<comment type="caution">
    <text evidence="9">The sequence shown here is derived from an EMBL/GenBank/DDBJ whole genome shotgun (WGS) entry which is preliminary data.</text>
</comment>
<keyword evidence="2 7" id="KW-0349">Heme</keyword>
<dbReference type="InterPro" id="IPR004852">
    <property type="entry name" value="Di-haem_cyt_c_peroxidsae"/>
</dbReference>
<dbReference type="PANTHER" id="PTHR30600">
    <property type="entry name" value="CYTOCHROME C PEROXIDASE-RELATED"/>
    <property type="match status" value="1"/>
</dbReference>
<evidence type="ECO:0000256" key="3">
    <source>
        <dbReference type="ARBA" id="ARBA00022723"/>
    </source>
</evidence>
<protein>
    <submittedName>
        <fullName evidence="9">Cytochrome-c peroxidase</fullName>
    </submittedName>
</protein>
<dbReference type="RefSeq" id="WP_379841557.1">
    <property type="nucleotide sequence ID" value="NZ_JBHSMA010000001.1"/>
</dbReference>
<keyword evidence="6 7" id="KW-0408">Iron</keyword>
<dbReference type="InterPro" id="IPR036909">
    <property type="entry name" value="Cyt_c-like_dom_sf"/>
</dbReference>
<comment type="subcellular location">
    <subcellularLocation>
        <location evidence="1">Cell envelope</location>
    </subcellularLocation>
</comment>
<dbReference type="Proteomes" id="UP001596106">
    <property type="component" value="Unassembled WGS sequence"/>
</dbReference>
<dbReference type="PANTHER" id="PTHR30600:SF10">
    <property type="entry name" value="BLL6722 PROTEIN"/>
    <property type="match status" value="1"/>
</dbReference>
<keyword evidence="3 7" id="KW-0479">Metal-binding</keyword>
<evidence type="ECO:0000313" key="10">
    <source>
        <dbReference type="Proteomes" id="UP001596106"/>
    </source>
</evidence>
<evidence type="ECO:0000256" key="2">
    <source>
        <dbReference type="ARBA" id="ARBA00022617"/>
    </source>
</evidence>
<evidence type="ECO:0000256" key="4">
    <source>
        <dbReference type="ARBA" id="ARBA00022729"/>
    </source>
</evidence>
<dbReference type="Gene3D" id="1.10.760.10">
    <property type="entry name" value="Cytochrome c-like domain"/>
    <property type="match status" value="2"/>
</dbReference>
<evidence type="ECO:0000256" key="5">
    <source>
        <dbReference type="ARBA" id="ARBA00023002"/>
    </source>
</evidence>
<reference evidence="10" key="1">
    <citation type="journal article" date="2019" name="Int. J. Syst. Evol. Microbiol.">
        <title>The Global Catalogue of Microorganisms (GCM) 10K type strain sequencing project: providing services to taxonomists for standard genome sequencing and annotation.</title>
        <authorList>
            <consortium name="The Broad Institute Genomics Platform"/>
            <consortium name="The Broad Institute Genome Sequencing Center for Infectious Disease"/>
            <person name="Wu L."/>
            <person name="Ma J."/>
        </authorList>
    </citation>
    <scope>NUCLEOTIDE SEQUENCE [LARGE SCALE GENOMIC DNA]</scope>
    <source>
        <strain evidence="10">CCUG 55250</strain>
    </source>
</reference>
<dbReference type="SUPFAM" id="SSF46626">
    <property type="entry name" value="Cytochrome c"/>
    <property type="match status" value="2"/>
</dbReference>
<dbReference type="GO" id="GO:0004601">
    <property type="term" value="F:peroxidase activity"/>
    <property type="evidence" value="ECO:0007669"/>
    <property type="project" value="UniProtKB-KW"/>
</dbReference>
<evidence type="ECO:0000256" key="1">
    <source>
        <dbReference type="ARBA" id="ARBA00004196"/>
    </source>
</evidence>
<evidence type="ECO:0000256" key="7">
    <source>
        <dbReference type="PROSITE-ProRule" id="PRU00433"/>
    </source>
</evidence>
<dbReference type="Gene3D" id="1.20.1420.20">
    <property type="entry name" value="M75 peptidase, HXXE motif"/>
    <property type="match status" value="1"/>
</dbReference>
<feature type="domain" description="Cytochrome c" evidence="8">
    <location>
        <begin position="312"/>
        <end position="415"/>
    </location>
</feature>
<dbReference type="InterPro" id="IPR009056">
    <property type="entry name" value="Cyt_c-like_dom"/>
</dbReference>